<sequence>MVDRLRSAAELLEAPSCPDCHIEMKWFRSELLADEPVPIIAHLFVCPHCKRAAQADTVFKPTPVKPDKLSAPRFAAYAVTVHSRTFCRSFEPA</sequence>
<evidence type="ECO:0000313" key="1">
    <source>
        <dbReference type="EMBL" id="TFV37166.1"/>
    </source>
</evidence>
<dbReference type="RefSeq" id="WP_126256890.1">
    <property type="nucleotide sequence ID" value="NZ_SPQS01000014.1"/>
</dbReference>
<evidence type="ECO:0000313" key="2">
    <source>
        <dbReference type="EMBL" id="TFV72346.1"/>
    </source>
</evidence>
<dbReference type="Proteomes" id="UP000298225">
    <property type="component" value="Unassembled WGS sequence"/>
</dbReference>
<comment type="caution">
    <text evidence="1">The sequence shown here is derived from an EMBL/GenBank/DDBJ whole genome shotgun (WGS) entry which is preliminary data.</text>
</comment>
<evidence type="ECO:0008006" key="5">
    <source>
        <dbReference type="Google" id="ProtNLM"/>
    </source>
</evidence>
<accession>A0A4Y9L2Y8</accession>
<evidence type="ECO:0000313" key="4">
    <source>
        <dbReference type="Proteomes" id="UP000298225"/>
    </source>
</evidence>
<name>A0A4Y9L2Y8_9BRAD</name>
<proteinExistence type="predicted"/>
<dbReference type="OrthoDB" id="8251052at2"/>
<accession>A0A4Y9NZR0</accession>
<gene>
    <name evidence="2" type="ORF">E4K64_23810</name>
    <name evidence="1" type="ORF">E4K66_20950</name>
</gene>
<protein>
    <recommendedName>
        <fullName evidence="5">Transposase</fullName>
    </recommendedName>
</protein>
<evidence type="ECO:0000313" key="3">
    <source>
        <dbReference type="Proteomes" id="UP000297700"/>
    </source>
</evidence>
<dbReference type="EMBL" id="SPQU01000009">
    <property type="protein sequence ID" value="TFV37166.1"/>
    <property type="molecule type" value="Genomic_DNA"/>
</dbReference>
<keyword evidence="4" id="KW-1185">Reference proteome</keyword>
<reference evidence="1 4" key="1">
    <citation type="submission" date="2019-03" db="EMBL/GenBank/DDBJ databases">
        <title>Bradyrhizobium strains diversity isolated from Chamaecrista fasciculata.</title>
        <authorList>
            <person name="Urquiaga M.C.O."/>
            <person name="Hungria M."/>
            <person name="Delamuta J.R.M."/>
        </authorList>
    </citation>
    <scope>NUCLEOTIDE SEQUENCE [LARGE SCALE GENOMIC DNA]</scope>
    <source>
        <strain evidence="1 4">CNPSo 3424</strain>
    </source>
</reference>
<dbReference type="EMBL" id="SPQS01000014">
    <property type="protein sequence ID" value="TFV72346.1"/>
    <property type="molecule type" value="Genomic_DNA"/>
</dbReference>
<dbReference type="AlphaFoldDB" id="A0A4Y9L2Y8"/>
<dbReference type="Proteomes" id="UP000297700">
    <property type="component" value="Unassembled WGS sequence"/>
</dbReference>
<reference evidence="2 3" key="2">
    <citation type="submission" date="2019-03" db="EMBL/GenBank/DDBJ databases">
        <title>Bradyrhizobium strains diversity.</title>
        <authorList>
            <person name="Urquiaga M.C.O."/>
            <person name="Hungria M."/>
            <person name="Delamuta J.R.M."/>
            <person name="Klepa M.S."/>
        </authorList>
    </citation>
    <scope>NUCLEOTIDE SEQUENCE [LARGE SCALE GENOMIC DNA]</scope>
    <source>
        <strain evidence="2 3">CNPSo 3426</strain>
    </source>
</reference>
<organism evidence="1 4">
    <name type="scientific">Bradyrhizobium frederickii</name>
    <dbReference type="NCBI Taxonomy" id="2560054"/>
    <lineage>
        <taxon>Bacteria</taxon>
        <taxon>Pseudomonadati</taxon>
        <taxon>Pseudomonadota</taxon>
        <taxon>Alphaproteobacteria</taxon>
        <taxon>Hyphomicrobiales</taxon>
        <taxon>Nitrobacteraceae</taxon>
        <taxon>Bradyrhizobium</taxon>
    </lineage>
</organism>